<dbReference type="Proteomes" id="UP000567179">
    <property type="component" value="Unassembled WGS sequence"/>
</dbReference>
<evidence type="ECO:0000313" key="1">
    <source>
        <dbReference type="EMBL" id="KAF5328244.1"/>
    </source>
</evidence>
<dbReference type="EMBL" id="JAACJJ010000005">
    <property type="protein sequence ID" value="KAF5328244.1"/>
    <property type="molecule type" value="Genomic_DNA"/>
</dbReference>
<reference evidence="1 2" key="1">
    <citation type="journal article" date="2020" name="ISME J.">
        <title>Uncovering the hidden diversity of litter-decomposition mechanisms in mushroom-forming fungi.</title>
        <authorList>
            <person name="Floudas D."/>
            <person name="Bentzer J."/>
            <person name="Ahren D."/>
            <person name="Johansson T."/>
            <person name="Persson P."/>
            <person name="Tunlid A."/>
        </authorList>
    </citation>
    <scope>NUCLEOTIDE SEQUENCE [LARGE SCALE GENOMIC DNA]</scope>
    <source>
        <strain evidence="1 2">CBS 101986</strain>
    </source>
</reference>
<sequence length="343" mass="37865">MHTINRRNGSTPLLEPLRITANPMISMSQGPGSASRLAVVNVNNDATDLAFDSTPDSPTSTYSFDSFIEESYVTTPKSLDINVLDIGESHPRSYFSPDSAEFDEKWDEPPVEDAIDTSYVPYASRNVSATSFGSGRSVSPSIRATAERVKFTPVRAVRRSMRQSLASQLSVKFHSTYEDAIGGEKNGCVRPAVWRPYTAMLKLLTRANSYVAIDEAHHPSSITDAAAHAIYSPERKMPPPVLPPFPFTLDKRLVSENKYVACTAGSHKFKRSRSTPALKTTRRPTTMVIQRASDSDMEGECEDMDGIHDLTLEATEIAACLSAKWKFEPLPQGEETQKRRASL</sequence>
<gene>
    <name evidence="1" type="ORF">D9619_013405</name>
</gene>
<proteinExistence type="predicted"/>
<keyword evidence="2" id="KW-1185">Reference proteome</keyword>
<organism evidence="1 2">
    <name type="scientific">Psilocybe cf. subviscida</name>
    <dbReference type="NCBI Taxonomy" id="2480587"/>
    <lineage>
        <taxon>Eukaryota</taxon>
        <taxon>Fungi</taxon>
        <taxon>Dikarya</taxon>
        <taxon>Basidiomycota</taxon>
        <taxon>Agaricomycotina</taxon>
        <taxon>Agaricomycetes</taxon>
        <taxon>Agaricomycetidae</taxon>
        <taxon>Agaricales</taxon>
        <taxon>Agaricineae</taxon>
        <taxon>Strophariaceae</taxon>
        <taxon>Psilocybe</taxon>
    </lineage>
</organism>
<protein>
    <submittedName>
        <fullName evidence="1">Uncharacterized protein</fullName>
    </submittedName>
</protein>
<accession>A0A8H5F934</accession>
<evidence type="ECO:0000313" key="2">
    <source>
        <dbReference type="Proteomes" id="UP000567179"/>
    </source>
</evidence>
<comment type="caution">
    <text evidence="1">The sequence shown here is derived from an EMBL/GenBank/DDBJ whole genome shotgun (WGS) entry which is preliminary data.</text>
</comment>
<name>A0A8H5F934_9AGAR</name>
<dbReference type="AlphaFoldDB" id="A0A8H5F934"/>